<dbReference type="Pfam" id="PF09339">
    <property type="entry name" value="HTH_IclR"/>
    <property type="match status" value="1"/>
</dbReference>
<feature type="domain" description="HTH cro/C1-type" evidence="4">
    <location>
        <begin position="43"/>
        <end position="65"/>
    </location>
</feature>
<dbReference type="InterPro" id="IPR029016">
    <property type="entry name" value="GAF-like_dom_sf"/>
</dbReference>
<dbReference type="OrthoDB" id="9807558at2"/>
<name>A0A646KET3_STRJU</name>
<keyword evidence="2" id="KW-0238">DNA-binding</keyword>
<dbReference type="PROSITE" id="PS51077">
    <property type="entry name" value="HTH_ICLR"/>
    <property type="match status" value="1"/>
</dbReference>
<keyword evidence="8" id="KW-1185">Reference proteome</keyword>
<evidence type="ECO:0000256" key="2">
    <source>
        <dbReference type="ARBA" id="ARBA00023125"/>
    </source>
</evidence>
<protein>
    <submittedName>
        <fullName evidence="7">MarR family transcriptional regulator</fullName>
    </submittedName>
</protein>
<dbReference type="Proteomes" id="UP000419138">
    <property type="component" value="Unassembled WGS sequence"/>
</dbReference>
<dbReference type="InterPro" id="IPR036388">
    <property type="entry name" value="WH-like_DNA-bd_sf"/>
</dbReference>
<gene>
    <name evidence="7" type="ORF">FF041_09740</name>
</gene>
<evidence type="ECO:0000259" key="4">
    <source>
        <dbReference type="PROSITE" id="PS50943"/>
    </source>
</evidence>
<dbReference type="GO" id="GO:0003677">
    <property type="term" value="F:DNA binding"/>
    <property type="evidence" value="ECO:0007669"/>
    <property type="project" value="UniProtKB-KW"/>
</dbReference>
<dbReference type="RefSeq" id="WP_153522035.1">
    <property type="nucleotide sequence ID" value="NZ_JBEPDZ010000044.1"/>
</dbReference>
<sequence length="261" mass="27819">MGRLADEDSAARRRRRLPGAANTADFSEALARGLSVLAVFNGERRRLTQADLARELGLSRATVRRAVLTLEHLGYLVADGRTYGLSPGVLRLADAYLTSNPVSAVTQPVCERIRTRVDEACSVAVLDGADAVVVARAVPRRLAAVGSGIGYRTPAAVSSLGRVLLAHLSPGERSACLGTEAAASLDHDALDRVREDGYAYVAHDIEAGAHSIAVPLHRWDDRVTAALHVGCSLERISPQAMHDEVLPLLREAAGELRGQLI</sequence>
<evidence type="ECO:0000256" key="3">
    <source>
        <dbReference type="ARBA" id="ARBA00023163"/>
    </source>
</evidence>
<evidence type="ECO:0000313" key="8">
    <source>
        <dbReference type="Proteomes" id="UP000419138"/>
    </source>
</evidence>
<dbReference type="Gene3D" id="1.10.10.10">
    <property type="entry name" value="Winged helix-like DNA-binding domain superfamily/Winged helix DNA-binding domain"/>
    <property type="match status" value="1"/>
</dbReference>
<dbReference type="SUPFAM" id="SSF46785">
    <property type="entry name" value="Winged helix' DNA-binding domain"/>
    <property type="match status" value="1"/>
</dbReference>
<dbReference type="InterPro" id="IPR001387">
    <property type="entry name" value="Cro/C1-type_HTH"/>
</dbReference>
<evidence type="ECO:0000313" key="7">
    <source>
        <dbReference type="EMBL" id="MQT00497.1"/>
    </source>
</evidence>
<dbReference type="InterPro" id="IPR005471">
    <property type="entry name" value="Tscrpt_reg_IclR_N"/>
</dbReference>
<dbReference type="SMART" id="SM00346">
    <property type="entry name" value="HTH_ICLR"/>
    <property type="match status" value="1"/>
</dbReference>
<dbReference type="GO" id="GO:0003700">
    <property type="term" value="F:DNA-binding transcription factor activity"/>
    <property type="evidence" value="ECO:0007669"/>
    <property type="project" value="TreeGrafter"/>
</dbReference>
<organism evidence="7 8">
    <name type="scientific">Streptomyces jumonjinensis</name>
    <dbReference type="NCBI Taxonomy" id="1945"/>
    <lineage>
        <taxon>Bacteria</taxon>
        <taxon>Bacillati</taxon>
        <taxon>Actinomycetota</taxon>
        <taxon>Actinomycetes</taxon>
        <taxon>Kitasatosporales</taxon>
        <taxon>Streptomycetaceae</taxon>
        <taxon>Streptomyces</taxon>
    </lineage>
</organism>
<dbReference type="InterPro" id="IPR050707">
    <property type="entry name" value="HTH_MetabolicPath_Reg"/>
</dbReference>
<dbReference type="Gene3D" id="3.30.450.40">
    <property type="match status" value="1"/>
</dbReference>
<dbReference type="PANTHER" id="PTHR30136">
    <property type="entry name" value="HELIX-TURN-HELIX TRANSCRIPTIONAL REGULATOR, ICLR FAMILY"/>
    <property type="match status" value="1"/>
</dbReference>
<evidence type="ECO:0000256" key="1">
    <source>
        <dbReference type="ARBA" id="ARBA00023015"/>
    </source>
</evidence>
<evidence type="ECO:0000259" key="6">
    <source>
        <dbReference type="PROSITE" id="PS51078"/>
    </source>
</evidence>
<dbReference type="Pfam" id="PF01614">
    <property type="entry name" value="IclR_C"/>
    <property type="match status" value="1"/>
</dbReference>
<dbReference type="InterPro" id="IPR014757">
    <property type="entry name" value="Tscrpt_reg_IclR_C"/>
</dbReference>
<dbReference type="EMBL" id="VCLA01000078">
    <property type="protein sequence ID" value="MQT00497.1"/>
    <property type="molecule type" value="Genomic_DNA"/>
</dbReference>
<dbReference type="PROSITE" id="PS50943">
    <property type="entry name" value="HTH_CROC1"/>
    <property type="match status" value="1"/>
</dbReference>
<evidence type="ECO:0000259" key="5">
    <source>
        <dbReference type="PROSITE" id="PS51077"/>
    </source>
</evidence>
<accession>A0A646KET3</accession>
<dbReference type="PROSITE" id="PS51078">
    <property type="entry name" value="ICLR_ED"/>
    <property type="match status" value="1"/>
</dbReference>
<comment type="caution">
    <text evidence="7">The sequence shown here is derived from an EMBL/GenBank/DDBJ whole genome shotgun (WGS) entry which is preliminary data.</text>
</comment>
<dbReference type="SUPFAM" id="SSF55781">
    <property type="entry name" value="GAF domain-like"/>
    <property type="match status" value="1"/>
</dbReference>
<feature type="domain" description="HTH iclR-type" evidence="5">
    <location>
        <begin position="27"/>
        <end position="87"/>
    </location>
</feature>
<keyword evidence="1" id="KW-0805">Transcription regulation</keyword>
<keyword evidence="3" id="KW-0804">Transcription</keyword>
<dbReference type="GO" id="GO:0045892">
    <property type="term" value="P:negative regulation of DNA-templated transcription"/>
    <property type="evidence" value="ECO:0007669"/>
    <property type="project" value="TreeGrafter"/>
</dbReference>
<dbReference type="InterPro" id="IPR036390">
    <property type="entry name" value="WH_DNA-bd_sf"/>
</dbReference>
<dbReference type="PANTHER" id="PTHR30136:SF34">
    <property type="entry name" value="TRANSCRIPTIONAL REGULATOR"/>
    <property type="match status" value="1"/>
</dbReference>
<reference evidence="7 8" key="1">
    <citation type="submission" date="2019-05" db="EMBL/GenBank/DDBJ databases">
        <title>Comparative genomics and metabolomics analyses of clavulanic acid producing Streptomyces species provides insight into specialized metabolism and evolution of beta-lactam biosynthetic gene clusters.</title>
        <authorList>
            <person name="Moore M.A."/>
            <person name="Cruz-Morales P."/>
            <person name="Barona Gomez F."/>
            <person name="Kapil T."/>
        </authorList>
    </citation>
    <scope>NUCLEOTIDE SEQUENCE [LARGE SCALE GENOMIC DNA]</scope>
    <source>
        <strain evidence="7 8">NRRL 5741</strain>
    </source>
</reference>
<feature type="domain" description="IclR-ED" evidence="6">
    <location>
        <begin position="88"/>
        <end position="261"/>
    </location>
</feature>
<proteinExistence type="predicted"/>
<dbReference type="AlphaFoldDB" id="A0A646KET3"/>